<dbReference type="InterPro" id="IPR036950">
    <property type="entry name" value="PBP_transglycosylase"/>
</dbReference>
<dbReference type="InterPro" id="IPR023346">
    <property type="entry name" value="Lysozyme-like_dom_sf"/>
</dbReference>
<comment type="subcellular location">
    <subcellularLocation>
        <location evidence="1">Cell inner membrane</location>
        <topology evidence="1">Single-pass type II membrane protein</topology>
    </subcellularLocation>
</comment>
<keyword evidence="7" id="KW-1003">Cell membrane</keyword>
<dbReference type="AlphaFoldDB" id="A0A653AAH0"/>
<evidence type="ECO:0000256" key="25">
    <source>
        <dbReference type="ARBA" id="ARBA00049902"/>
    </source>
</evidence>
<dbReference type="GO" id="GO:0006508">
    <property type="term" value="P:proteolysis"/>
    <property type="evidence" value="ECO:0007669"/>
    <property type="project" value="UniProtKB-KW"/>
</dbReference>
<evidence type="ECO:0000256" key="4">
    <source>
        <dbReference type="ARBA" id="ARBA00007739"/>
    </source>
</evidence>
<evidence type="ECO:0000256" key="26">
    <source>
        <dbReference type="ARBA" id="ARBA00060592"/>
    </source>
</evidence>
<evidence type="ECO:0000256" key="18">
    <source>
        <dbReference type="ARBA" id="ARBA00022989"/>
    </source>
</evidence>
<evidence type="ECO:0000256" key="23">
    <source>
        <dbReference type="ARBA" id="ARBA00034000"/>
    </source>
</evidence>
<dbReference type="GO" id="GO:0071555">
    <property type="term" value="P:cell wall organization"/>
    <property type="evidence" value="ECO:0007669"/>
    <property type="project" value="UniProtKB-KW"/>
</dbReference>
<keyword evidence="8" id="KW-0997">Cell inner membrane</keyword>
<keyword evidence="14" id="KW-0378">Hydrolase</keyword>
<dbReference type="GO" id="GO:0003676">
    <property type="term" value="F:nucleic acid binding"/>
    <property type="evidence" value="ECO:0007669"/>
    <property type="project" value="InterPro"/>
</dbReference>
<dbReference type="InterPro" id="IPR012340">
    <property type="entry name" value="NA-bd_OB-fold"/>
</dbReference>
<keyword evidence="22" id="KW-0961">Cell wall biogenesis/degradation</keyword>
<dbReference type="EC" id="2.4.99.28" evidence="24"/>
<dbReference type="GO" id="GO:0009002">
    <property type="term" value="F:serine-type D-Ala-D-Ala carboxypeptidase activity"/>
    <property type="evidence" value="ECO:0007669"/>
    <property type="project" value="UniProtKB-EC"/>
</dbReference>
<evidence type="ECO:0000256" key="21">
    <source>
        <dbReference type="ARBA" id="ARBA00023268"/>
    </source>
</evidence>
<evidence type="ECO:0000256" key="14">
    <source>
        <dbReference type="ARBA" id="ARBA00022801"/>
    </source>
</evidence>
<dbReference type="EMBL" id="UPXX01000029">
    <property type="protein sequence ID" value="VBB45069.1"/>
    <property type="molecule type" value="Genomic_DNA"/>
</dbReference>
<name>A0A653AAH0_UNCDX</name>
<evidence type="ECO:0000256" key="5">
    <source>
        <dbReference type="ARBA" id="ARBA00012448"/>
    </source>
</evidence>
<comment type="similarity">
    <text evidence="4">In the N-terminal section; belongs to the glycosyltransferase 51 family.</text>
</comment>
<dbReference type="InterPro" id="IPR050396">
    <property type="entry name" value="Glycosyltr_51/Transpeptidase"/>
</dbReference>
<dbReference type="CDD" id="cd00164">
    <property type="entry name" value="S1_like"/>
    <property type="match status" value="1"/>
</dbReference>
<gene>
    <name evidence="29" type="ORF">TRIP_B350184</name>
</gene>
<dbReference type="UniPathway" id="UPA00219"/>
<sequence>MLKRLFLGFSILFGVVLLGLLGVGVYFWYIWSSNLPYIGVLKDYRPPVVTRVYSADGEVIGRFWEEKRVLVDLDACPDHLVEAFVAAEDARFFEHEGVDIKSIVRAMLRNFTAGRIEQGGSTITQQVTKSLLLKNPERTYRRKVREATLSLQVERVFTKHEILYLYLNQIYLGQGAYGVQAAADTYFGKTVEELTLAESALLAGLPQAPARYSPVRHFDRAKARQRYVLERMVEEGFITREAFQAALAEELDIREREDNTFQKAPYFTEHVRRDVLERYGRDMLYRGGLEIHTTVDLKLQALAKEALLRGLGDLDKREGYRGPLRRVEGAEAVRFLEEQAGRFAEAPPKAGDIVEGLVLAVDDGGGAVSVGLGHEKALLPLSHMAWARKPNPRAAYYAANLKKPSTALRQGDLILVRLLAEDPPEGYSQVAALEQTPEAQGAILAMDPATRAVLAMVGGKDWNESQYNRATQAKRQPGSAFKPIVYAAALDKGMTPADILMDSPIVAEGGEAGSVWKPKNYKDTFYGPTLMRTALAQSRNVITIKLLRRIGVPYTIEYARKLGIESDLSPDLSLALGSSGVSLLELTRAYAVFANEGKAAPPVFVTRIVDRDGRVLEENHAEAEQVISKETAYVMTDLMKAVVEEGTGARVKALQRPAAGKTGTTNDLRDAWFLGFTPDLVTGVWVGYDDQRSMARNETGSRAASPIWLYFMQAALEGKPVRDFEVPEGIVFARIDAKTGLLPGPSSGRTVLQAFVEGTEPKDVSPEPAAARAGHFSEFDLGFEGN</sequence>
<comment type="pathway">
    <text evidence="26">Glycan biosynthesis.</text>
</comment>
<comment type="similarity">
    <text evidence="3">In the C-terminal section; belongs to the transpeptidase family.</text>
</comment>
<dbReference type="Pfam" id="PF17092">
    <property type="entry name" value="PCB_OB"/>
    <property type="match status" value="1"/>
</dbReference>
<evidence type="ECO:0000256" key="7">
    <source>
        <dbReference type="ARBA" id="ARBA00022475"/>
    </source>
</evidence>
<organism evidence="29">
    <name type="scientific">Uncultured Desulfatiglans sp</name>
    <dbReference type="NCBI Taxonomy" id="1748965"/>
    <lineage>
        <taxon>Bacteria</taxon>
        <taxon>Pseudomonadati</taxon>
        <taxon>Thermodesulfobacteriota</taxon>
        <taxon>Desulfobacteria</taxon>
        <taxon>Desulfatiglandales</taxon>
        <taxon>Desulfatiglandaceae</taxon>
        <taxon>Desulfatiglans</taxon>
        <taxon>environmental samples</taxon>
    </lineage>
</organism>
<evidence type="ECO:0000256" key="17">
    <source>
        <dbReference type="ARBA" id="ARBA00022984"/>
    </source>
</evidence>
<feature type="domain" description="S1 motif" evidence="28">
    <location>
        <begin position="351"/>
        <end position="436"/>
    </location>
</feature>
<keyword evidence="21" id="KW-0511">Multifunctional enzyme</keyword>
<dbReference type="SMART" id="SM00316">
    <property type="entry name" value="S1"/>
    <property type="match status" value="1"/>
</dbReference>
<dbReference type="GO" id="GO:0008360">
    <property type="term" value="P:regulation of cell shape"/>
    <property type="evidence" value="ECO:0007669"/>
    <property type="project" value="UniProtKB-KW"/>
</dbReference>
<dbReference type="PANTHER" id="PTHR32282:SF27">
    <property type="entry name" value="PENICILLIN-BINDING PROTEIN 1A"/>
    <property type="match status" value="1"/>
</dbReference>
<evidence type="ECO:0000256" key="10">
    <source>
        <dbReference type="ARBA" id="ARBA00022670"/>
    </source>
</evidence>
<evidence type="ECO:0000259" key="28">
    <source>
        <dbReference type="PROSITE" id="PS50126"/>
    </source>
</evidence>
<evidence type="ECO:0000256" key="15">
    <source>
        <dbReference type="ARBA" id="ARBA00022960"/>
    </source>
</evidence>
<evidence type="ECO:0000256" key="11">
    <source>
        <dbReference type="ARBA" id="ARBA00022676"/>
    </source>
</evidence>
<evidence type="ECO:0000256" key="9">
    <source>
        <dbReference type="ARBA" id="ARBA00022645"/>
    </source>
</evidence>
<dbReference type="InterPro" id="IPR003029">
    <property type="entry name" value="S1_domain"/>
</dbReference>
<evidence type="ECO:0000256" key="6">
    <source>
        <dbReference type="ARBA" id="ARBA00018638"/>
    </source>
</evidence>
<evidence type="ECO:0000256" key="13">
    <source>
        <dbReference type="ARBA" id="ARBA00022692"/>
    </source>
</evidence>
<evidence type="ECO:0000256" key="16">
    <source>
        <dbReference type="ARBA" id="ARBA00022968"/>
    </source>
</evidence>
<dbReference type="GO" id="GO:0008658">
    <property type="term" value="F:penicillin binding"/>
    <property type="evidence" value="ECO:0007669"/>
    <property type="project" value="InterPro"/>
</dbReference>
<dbReference type="InterPro" id="IPR001460">
    <property type="entry name" value="PCN-bd_Tpept"/>
</dbReference>
<dbReference type="SUPFAM" id="SSF56601">
    <property type="entry name" value="beta-lactamase/transpeptidase-like"/>
    <property type="match status" value="1"/>
</dbReference>
<dbReference type="GO" id="GO:0009252">
    <property type="term" value="P:peptidoglycan biosynthetic process"/>
    <property type="evidence" value="ECO:0007669"/>
    <property type="project" value="UniProtKB-UniPathway"/>
</dbReference>
<evidence type="ECO:0000256" key="12">
    <source>
        <dbReference type="ARBA" id="ARBA00022679"/>
    </source>
</evidence>
<dbReference type="InterPro" id="IPR012338">
    <property type="entry name" value="Beta-lactam/transpept-like"/>
</dbReference>
<dbReference type="EC" id="3.4.16.4" evidence="5"/>
<evidence type="ECO:0000256" key="24">
    <source>
        <dbReference type="ARBA" id="ARBA00044770"/>
    </source>
</evidence>
<dbReference type="GO" id="GO:0030288">
    <property type="term" value="C:outer membrane-bounded periplasmic space"/>
    <property type="evidence" value="ECO:0007669"/>
    <property type="project" value="TreeGrafter"/>
</dbReference>
<dbReference type="Gene3D" id="2.40.50.140">
    <property type="entry name" value="Nucleic acid-binding proteins"/>
    <property type="match status" value="1"/>
</dbReference>
<keyword evidence="16" id="KW-0735">Signal-anchor</keyword>
<dbReference type="SUPFAM" id="SSF50249">
    <property type="entry name" value="Nucleic acid-binding proteins"/>
    <property type="match status" value="1"/>
</dbReference>
<evidence type="ECO:0000313" key="29">
    <source>
        <dbReference type="EMBL" id="VBB45069.1"/>
    </source>
</evidence>
<feature type="transmembrane region" description="Helical" evidence="27">
    <location>
        <begin position="7"/>
        <end position="31"/>
    </location>
</feature>
<dbReference type="GO" id="GO:0046677">
    <property type="term" value="P:response to antibiotic"/>
    <property type="evidence" value="ECO:0007669"/>
    <property type="project" value="UniProtKB-KW"/>
</dbReference>
<dbReference type="GO" id="GO:0008955">
    <property type="term" value="F:peptidoglycan glycosyltransferase activity"/>
    <property type="evidence" value="ECO:0007669"/>
    <property type="project" value="UniProtKB-EC"/>
</dbReference>
<evidence type="ECO:0000256" key="8">
    <source>
        <dbReference type="ARBA" id="ARBA00022519"/>
    </source>
</evidence>
<keyword evidence="20" id="KW-0046">Antibiotic resistance</keyword>
<comment type="catalytic activity">
    <reaction evidence="25">
        <text>[GlcNAc-(1-&gt;4)-Mur2Ac(oyl-L-Ala-gamma-D-Glu-L-Lys-D-Ala-D-Ala)](n)-di-trans,octa-cis-undecaprenyl diphosphate + beta-D-GlcNAc-(1-&gt;4)-Mur2Ac(oyl-L-Ala-gamma-D-Glu-L-Lys-D-Ala-D-Ala)-di-trans,octa-cis-undecaprenyl diphosphate = [GlcNAc-(1-&gt;4)-Mur2Ac(oyl-L-Ala-gamma-D-Glu-L-Lys-D-Ala-D-Ala)](n+1)-di-trans,octa-cis-undecaprenyl diphosphate + di-trans,octa-cis-undecaprenyl diphosphate + H(+)</text>
        <dbReference type="Rhea" id="RHEA:23708"/>
        <dbReference type="Rhea" id="RHEA-COMP:9602"/>
        <dbReference type="Rhea" id="RHEA-COMP:9603"/>
        <dbReference type="ChEBI" id="CHEBI:15378"/>
        <dbReference type="ChEBI" id="CHEBI:58405"/>
        <dbReference type="ChEBI" id="CHEBI:60033"/>
        <dbReference type="ChEBI" id="CHEBI:78435"/>
        <dbReference type="EC" id="2.4.99.28"/>
    </reaction>
</comment>
<keyword evidence="15" id="KW-0133">Cell shape</keyword>
<dbReference type="SUPFAM" id="SSF53955">
    <property type="entry name" value="Lysozyme-like"/>
    <property type="match status" value="1"/>
</dbReference>
<dbReference type="PROSITE" id="PS50126">
    <property type="entry name" value="S1"/>
    <property type="match status" value="1"/>
</dbReference>
<keyword evidence="11" id="KW-0328">Glycosyltransferase</keyword>
<keyword evidence="12" id="KW-0808">Transferase</keyword>
<keyword evidence="9" id="KW-0121">Carboxypeptidase</keyword>
<comment type="catalytic activity">
    <reaction evidence="23">
        <text>Preferential cleavage: (Ac)2-L-Lys-D-Ala-|-D-Ala. Also transpeptidation of peptidyl-alanyl moieties that are N-acyl substituents of D-alanine.</text>
        <dbReference type="EC" id="3.4.16.4"/>
    </reaction>
</comment>
<keyword evidence="13 27" id="KW-0812">Transmembrane</keyword>
<dbReference type="FunFam" id="1.10.3810.10:FF:000003">
    <property type="entry name" value="Penicillin-binding protein 1a"/>
    <property type="match status" value="1"/>
</dbReference>
<evidence type="ECO:0000256" key="3">
    <source>
        <dbReference type="ARBA" id="ARBA00007090"/>
    </source>
</evidence>
<dbReference type="InterPro" id="IPR031376">
    <property type="entry name" value="PCB_OB"/>
</dbReference>
<dbReference type="NCBIfam" id="TIGR02074">
    <property type="entry name" value="PBP_1a_fam"/>
    <property type="match status" value="1"/>
</dbReference>
<evidence type="ECO:0000256" key="20">
    <source>
        <dbReference type="ARBA" id="ARBA00023251"/>
    </source>
</evidence>
<accession>A0A653AAH0</accession>
<evidence type="ECO:0000256" key="2">
    <source>
        <dbReference type="ARBA" id="ARBA00004752"/>
    </source>
</evidence>
<keyword evidence="17" id="KW-0573">Peptidoglycan synthesis</keyword>
<dbReference type="Pfam" id="PF00905">
    <property type="entry name" value="Transpeptidase"/>
    <property type="match status" value="1"/>
</dbReference>
<evidence type="ECO:0000256" key="1">
    <source>
        <dbReference type="ARBA" id="ARBA00004249"/>
    </source>
</evidence>
<evidence type="ECO:0000256" key="22">
    <source>
        <dbReference type="ARBA" id="ARBA00023316"/>
    </source>
</evidence>
<proteinExistence type="inferred from homology"/>
<keyword evidence="19 27" id="KW-0472">Membrane</keyword>
<dbReference type="Gene3D" id="3.40.710.10">
    <property type="entry name" value="DD-peptidase/beta-lactamase superfamily"/>
    <property type="match status" value="1"/>
</dbReference>
<keyword evidence="18 27" id="KW-1133">Transmembrane helix</keyword>
<dbReference type="Gene3D" id="1.10.3810.10">
    <property type="entry name" value="Biosynthetic peptidoglycan transglycosylase-like"/>
    <property type="match status" value="1"/>
</dbReference>
<keyword evidence="10" id="KW-0645">Protease</keyword>
<dbReference type="InterPro" id="IPR001264">
    <property type="entry name" value="Glyco_trans_51"/>
</dbReference>
<dbReference type="GO" id="GO:0005886">
    <property type="term" value="C:plasma membrane"/>
    <property type="evidence" value="ECO:0007669"/>
    <property type="project" value="UniProtKB-SubCell"/>
</dbReference>
<reference evidence="29" key="1">
    <citation type="submission" date="2018-07" db="EMBL/GenBank/DDBJ databases">
        <authorList>
            <consortium name="Genoscope - CEA"/>
            <person name="William W."/>
        </authorList>
    </citation>
    <scope>NUCLEOTIDE SEQUENCE</scope>
    <source>
        <strain evidence="29">IK1</strain>
    </source>
</reference>
<dbReference type="PANTHER" id="PTHR32282">
    <property type="entry name" value="BINDING PROTEIN TRANSPEPTIDASE, PUTATIVE-RELATED"/>
    <property type="match status" value="1"/>
</dbReference>
<protein>
    <recommendedName>
        <fullName evidence="6">Penicillin-binding protein 1A</fullName>
        <ecNumber evidence="24">2.4.99.28</ecNumber>
        <ecNumber evidence="5">3.4.16.4</ecNumber>
    </recommendedName>
</protein>
<comment type="pathway">
    <text evidence="2">Cell wall biogenesis; peptidoglycan biosynthesis.</text>
</comment>
<evidence type="ECO:0000256" key="27">
    <source>
        <dbReference type="SAM" id="Phobius"/>
    </source>
</evidence>
<dbReference type="Pfam" id="PF00912">
    <property type="entry name" value="Transgly"/>
    <property type="match status" value="1"/>
</dbReference>
<evidence type="ECO:0000256" key="19">
    <source>
        <dbReference type="ARBA" id="ARBA00023136"/>
    </source>
</evidence>